<keyword evidence="1" id="KW-0472">Membrane</keyword>
<feature type="transmembrane region" description="Helical" evidence="1">
    <location>
        <begin position="215"/>
        <end position="239"/>
    </location>
</feature>
<evidence type="ECO:0000313" key="2">
    <source>
        <dbReference type="EMBL" id="KPJ65016.1"/>
    </source>
</evidence>
<feature type="transmembrane region" description="Helical" evidence="1">
    <location>
        <begin position="7"/>
        <end position="25"/>
    </location>
</feature>
<feature type="transmembrane region" description="Helical" evidence="1">
    <location>
        <begin position="393"/>
        <end position="415"/>
    </location>
</feature>
<name>A0A0S7XRG5_UNCSA</name>
<dbReference type="AlphaFoldDB" id="A0A0S7XRG5"/>
<comment type="caution">
    <text evidence="2">The sequence shown here is derived from an EMBL/GenBank/DDBJ whole genome shotgun (WGS) entry which is preliminary data.</text>
</comment>
<evidence type="ECO:0000313" key="3">
    <source>
        <dbReference type="Proteomes" id="UP000051861"/>
    </source>
</evidence>
<accession>A0A0S7XRG5</accession>
<reference evidence="2 3" key="1">
    <citation type="journal article" date="2015" name="Microbiome">
        <title>Genomic resolution of linkages in carbon, nitrogen, and sulfur cycling among widespread estuary sediment bacteria.</title>
        <authorList>
            <person name="Baker B.J."/>
            <person name="Lazar C.S."/>
            <person name="Teske A.P."/>
            <person name="Dick G.J."/>
        </authorList>
    </citation>
    <scope>NUCLEOTIDE SEQUENCE [LARGE SCALE GENOMIC DNA]</scope>
    <source>
        <strain evidence="2">DG_54_3</strain>
    </source>
</reference>
<dbReference type="PANTHER" id="PTHR38454:SF1">
    <property type="entry name" value="INTEGRAL MEMBRANE PROTEIN"/>
    <property type="match status" value="1"/>
</dbReference>
<feature type="transmembrane region" description="Helical" evidence="1">
    <location>
        <begin position="179"/>
        <end position="209"/>
    </location>
</feature>
<feature type="transmembrane region" description="Helical" evidence="1">
    <location>
        <begin position="143"/>
        <end position="159"/>
    </location>
</feature>
<feature type="transmembrane region" description="Helical" evidence="1">
    <location>
        <begin position="427"/>
        <end position="446"/>
    </location>
</feature>
<feature type="transmembrane region" description="Helical" evidence="1">
    <location>
        <begin position="362"/>
        <end position="381"/>
    </location>
</feature>
<sequence>MRRYSDLIIYGFFLVTALFFFQRFLTGENILCFRDLFLYFYPLRYLMVDIVKSGQLPLWNPYIFCGHPLLATLQIGFFYPFTLIHYLMPFNLAFNYYTILHYFLAASFMYLLMRHFSLSRFSAFLSGIVFAFSGYLISMANMNTTLTSVIWIPLAFLFFDRVIRSSSEPGIKSLISMDLLFLSIILGLMFLGGEPTIIYITILALAAYALMEAKWWGIGILIGSMILAAGLVAVQLIPFAEVIKLSYRMNFADYGFIAANSFPPRELLNFILPFFFGNLLHGGTYTKALLSEKYLQVWLLSPYMGIFPVIFAFLSLKNFNRKMIFFWMATIFSFLLAFGKFVPIHGIFFNFLPGFSLIRYPIKYIFLAIFSLSVLCGFGFEKLQQIIEKEKKWLEKILFFLGFLFIILAGIYFWASSSKLQIFLYLRSFYPLYLDLFTVGVLWQIINYNIRSLINLIIVFGSGLVAFYLAYRRILSREIFGFLIISIILIDLAAANVGLNLPGKYKIFKNSTPNIKILQRDRGIFRYYVSPRIGTENVLIYKSFSEYLYNLKDNLLPNWHLPWHFSNISGHASIKPRELGALLKKHENEFLDHNRDLLNLMNVKYVVSVKPVAGMKLLRHKTLSVINYFLFQNPNVLPRAYIRDSLKTTQIQSGSRCKIVKYAPNVVQIDTSLSKSGFLFLSDTYYPGWKVYVNGEEKRIIKADIFFRAVTLPAGRHEVKFIYDPLTFKIGSIISLATLIGLITCVGYHFKKRKK</sequence>
<feature type="transmembrane region" description="Helical" evidence="1">
    <location>
        <begin position="453"/>
        <end position="473"/>
    </location>
</feature>
<keyword evidence="1" id="KW-1133">Transmembrane helix</keyword>
<feature type="transmembrane region" description="Helical" evidence="1">
    <location>
        <begin position="726"/>
        <end position="750"/>
    </location>
</feature>
<dbReference type="Proteomes" id="UP000051861">
    <property type="component" value="Unassembled WGS sequence"/>
</dbReference>
<dbReference type="PANTHER" id="PTHR38454">
    <property type="entry name" value="INTEGRAL MEMBRANE PROTEIN-RELATED"/>
    <property type="match status" value="1"/>
</dbReference>
<feature type="transmembrane region" description="Helical" evidence="1">
    <location>
        <begin position="297"/>
        <end position="316"/>
    </location>
</feature>
<feature type="transmembrane region" description="Helical" evidence="1">
    <location>
        <begin position="69"/>
        <end position="88"/>
    </location>
</feature>
<feature type="transmembrane region" description="Helical" evidence="1">
    <location>
        <begin position="267"/>
        <end position="285"/>
    </location>
</feature>
<organism evidence="2 3">
    <name type="scientific">candidate division WOR-1 bacterium DG_54_3</name>
    <dbReference type="NCBI Taxonomy" id="1703775"/>
    <lineage>
        <taxon>Bacteria</taxon>
        <taxon>Bacillati</taxon>
        <taxon>Saganbacteria</taxon>
    </lineage>
</organism>
<keyword evidence="1" id="KW-0812">Transmembrane</keyword>
<dbReference type="EMBL" id="LIZX01000146">
    <property type="protein sequence ID" value="KPJ65016.1"/>
    <property type="molecule type" value="Genomic_DNA"/>
</dbReference>
<evidence type="ECO:0008006" key="4">
    <source>
        <dbReference type="Google" id="ProtNLM"/>
    </source>
</evidence>
<protein>
    <recommendedName>
        <fullName evidence="4">Membrane protein 6-pyruvoyl-tetrahydropterin synthase-related domain-containing protein</fullName>
    </recommendedName>
</protein>
<feature type="transmembrane region" description="Helical" evidence="1">
    <location>
        <begin position="479"/>
        <end position="499"/>
    </location>
</feature>
<proteinExistence type="predicted"/>
<evidence type="ECO:0000256" key="1">
    <source>
        <dbReference type="SAM" id="Phobius"/>
    </source>
</evidence>
<feature type="transmembrane region" description="Helical" evidence="1">
    <location>
        <begin position="323"/>
        <end position="342"/>
    </location>
</feature>
<feature type="transmembrane region" description="Helical" evidence="1">
    <location>
        <begin position="94"/>
        <end position="113"/>
    </location>
</feature>
<dbReference type="InterPro" id="IPR018580">
    <property type="entry name" value="Uncharacterised_YfhO"/>
</dbReference>
<dbReference type="Pfam" id="PF09586">
    <property type="entry name" value="YfhO"/>
    <property type="match status" value="1"/>
</dbReference>
<gene>
    <name evidence="2" type="ORF">AMJ44_11415</name>
</gene>